<reference evidence="1 2" key="1">
    <citation type="submission" date="2021-05" db="EMBL/GenBank/DDBJ databases">
        <title>A Polyphasic approach of four new species of the genus Ohtaekwangia: Ohtaekwangia histidinii sp. nov., Ohtaekwangia cretensis sp. nov., Ohtaekwangia indiensis sp. nov., Ohtaekwangia reichenbachii sp. nov. from diverse environment.</title>
        <authorList>
            <person name="Octaviana S."/>
        </authorList>
    </citation>
    <scope>NUCLEOTIDE SEQUENCE [LARGE SCALE GENOMIC DNA]</scope>
    <source>
        <strain evidence="1 2">PWU37</strain>
    </source>
</reference>
<dbReference type="Proteomes" id="UP001319180">
    <property type="component" value="Unassembled WGS sequence"/>
</dbReference>
<dbReference type="EMBL" id="JAHESC010000024">
    <property type="protein sequence ID" value="MBT1688257.1"/>
    <property type="molecule type" value="Genomic_DNA"/>
</dbReference>
<organism evidence="1 2">
    <name type="scientific">Dawidia soli</name>
    <dbReference type="NCBI Taxonomy" id="2782352"/>
    <lineage>
        <taxon>Bacteria</taxon>
        <taxon>Pseudomonadati</taxon>
        <taxon>Bacteroidota</taxon>
        <taxon>Cytophagia</taxon>
        <taxon>Cytophagales</taxon>
        <taxon>Chryseotaleaceae</taxon>
        <taxon>Dawidia</taxon>
    </lineage>
</organism>
<dbReference type="InterPro" id="IPR035986">
    <property type="entry name" value="PKD_dom_sf"/>
</dbReference>
<gene>
    <name evidence="1" type="ORF">KK078_16925</name>
</gene>
<dbReference type="Gene3D" id="2.60.40.10">
    <property type="entry name" value="Immunoglobulins"/>
    <property type="match status" value="1"/>
</dbReference>
<accession>A0AAP2DF76</accession>
<dbReference type="AlphaFoldDB" id="A0AAP2DF76"/>
<evidence type="ECO:0008006" key="3">
    <source>
        <dbReference type="Google" id="ProtNLM"/>
    </source>
</evidence>
<keyword evidence="2" id="KW-1185">Reference proteome</keyword>
<dbReference type="SUPFAM" id="SSF49299">
    <property type="entry name" value="PKD domain"/>
    <property type="match status" value="1"/>
</dbReference>
<dbReference type="RefSeq" id="WP_254091484.1">
    <property type="nucleotide sequence ID" value="NZ_JAHESC010000024.1"/>
</dbReference>
<dbReference type="InterPro" id="IPR013783">
    <property type="entry name" value="Ig-like_fold"/>
</dbReference>
<proteinExistence type="predicted"/>
<evidence type="ECO:0000313" key="2">
    <source>
        <dbReference type="Proteomes" id="UP001319180"/>
    </source>
</evidence>
<sequence length="264" mass="28177">MRNVILYTALFLLIAVTSWRCSDEQLVNGSSAPDHALDISSARHGSVSNLLVPAITMNAYIDFPIPAFVFSINGPSGAITVDWGDGTTDVWTLNNNIIVYHYYTAEGNYPVTVTGDLETVTAFQATSSSIAAMDQLDISALPALQYFELTVARGPAVVDLSHNTALNSITLRGSPQTTTLLLPPNHVINYVDISATTLSNNTSLPVATINALIDNIHTSVVNNPRSGEFKLADQSGTGWVGPPSPGAVTQLEDLGDNYSWTVLP</sequence>
<name>A0AAP2DF76_9BACT</name>
<comment type="caution">
    <text evidence="1">The sequence shown here is derived from an EMBL/GenBank/DDBJ whole genome shotgun (WGS) entry which is preliminary data.</text>
</comment>
<protein>
    <recommendedName>
        <fullName evidence="3">PKD domain-containing protein</fullName>
    </recommendedName>
</protein>
<evidence type="ECO:0000313" key="1">
    <source>
        <dbReference type="EMBL" id="MBT1688257.1"/>
    </source>
</evidence>